<organism evidence="4 5">
    <name type="scientific">Tetradesmus obliquus</name>
    <name type="common">Green alga</name>
    <name type="synonym">Acutodesmus obliquus</name>
    <dbReference type="NCBI Taxonomy" id="3088"/>
    <lineage>
        <taxon>Eukaryota</taxon>
        <taxon>Viridiplantae</taxon>
        <taxon>Chlorophyta</taxon>
        <taxon>core chlorophytes</taxon>
        <taxon>Chlorophyceae</taxon>
        <taxon>CS clade</taxon>
        <taxon>Sphaeropleales</taxon>
        <taxon>Scenedesmaceae</taxon>
        <taxon>Tetradesmus</taxon>
    </lineage>
</organism>
<sequence length="629" mass="64630">MSRASCPVCRATNRCAFLCPNCINKVFARDEGQTPIDQLRKQRNELLDSLETQLSQREVSQRQQIRRWQQLQELREARAKAQRAKDALAKAQQQLSQLAAANSSRRHTLEHLTQQTAAARAEVLGNTLPTVLRYQSLTLSHVHAMLAREQRSRLRELTEIFPLRINALRDCGGPIQITVCNIRLPEGGSTPAGGWPEPQATSAALGYLLLFVDQVALIMGGPMLHESAHQASTSSIWQPSSFWNRQPASPAAMLPLNVMTAGAGAGSGTGQAAYNSTTSRYLSTANFWSGLPRSDSLGGTGSSAASLAAGTAAAAAAAAYAGAAYAASALSRAAGMDSNAPVGPGAYMLSSSPATAAQAAAAATAQQQLGGNPNSGSSASASSSGGASGPGSSSRGSNSSRRESDFKAAWDLLQRSLACFLKDKAAKNGMQLPNAWNPLAWLVVYCAVVKRDSRQDGKLVAASSRADATAAAAAAAAGLEGADSLRDGYLSSVTSLSSAGPSGQLQGGLGAGAGSAAGAAGGGGRGWPGFDEDEEEEEDEGWGVVQAPFLPPPPSQPDAVEHWARAMFDQRGGAAAGQPQPYYAAAGGGAAAAAASRGLAAVALGSSPGSSAGGMMSMERIRSMFGRGE</sequence>
<evidence type="ECO:0000313" key="5">
    <source>
        <dbReference type="Proteomes" id="UP000256970"/>
    </source>
</evidence>
<feature type="compositionally biased region" description="Gly residues" evidence="3">
    <location>
        <begin position="505"/>
        <end position="527"/>
    </location>
</feature>
<dbReference type="Pfam" id="PF10186">
    <property type="entry name" value="ATG14"/>
    <property type="match status" value="1"/>
</dbReference>
<accession>A0A383VLN9</accession>
<feature type="coiled-coil region" evidence="2">
    <location>
        <begin position="36"/>
        <end position="101"/>
    </location>
</feature>
<feature type="compositionally biased region" description="Low complexity" evidence="3">
    <location>
        <begin position="360"/>
        <end position="399"/>
    </location>
</feature>
<dbReference type="AlphaFoldDB" id="A0A383VLN9"/>
<dbReference type="GO" id="GO:0000149">
    <property type="term" value="F:SNARE binding"/>
    <property type="evidence" value="ECO:0007669"/>
    <property type="project" value="TreeGrafter"/>
</dbReference>
<evidence type="ECO:0000256" key="1">
    <source>
        <dbReference type="ARBA" id="ARBA00023054"/>
    </source>
</evidence>
<keyword evidence="5" id="KW-1185">Reference proteome</keyword>
<dbReference type="PANTHER" id="PTHR15157">
    <property type="entry name" value="UV RADIATION RESISTANCE-ASSOCIATED GENE PROTEIN"/>
    <property type="match status" value="1"/>
</dbReference>
<dbReference type="GO" id="GO:0035493">
    <property type="term" value="P:SNARE complex assembly"/>
    <property type="evidence" value="ECO:0007669"/>
    <property type="project" value="TreeGrafter"/>
</dbReference>
<feature type="region of interest" description="Disordered" evidence="3">
    <location>
        <begin position="501"/>
        <end position="540"/>
    </location>
</feature>
<feature type="region of interest" description="Disordered" evidence="3">
    <location>
        <begin position="360"/>
        <end position="402"/>
    </location>
</feature>
<dbReference type="Proteomes" id="UP000256970">
    <property type="component" value="Unassembled WGS sequence"/>
</dbReference>
<dbReference type="GO" id="GO:0032991">
    <property type="term" value="C:protein-containing complex"/>
    <property type="evidence" value="ECO:0007669"/>
    <property type="project" value="UniProtKB-ARBA"/>
</dbReference>
<dbReference type="EMBL" id="FNXT01000701">
    <property type="protein sequence ID" value="SZX66458.1"/>
    <property type="molecule type" value="Genomic_DNA"/>
</dbReference>
<dbReference type="InterPro" id="IPR018791">
    <property type="entry name" value="UV_resistance/autophagy_Atg14"/>
</dbReference>
<name>A0A383VLN9_TETOB</name>
<proteinExistence type="predicted"/>
<evidence type="ECO:0000256" key="2">
    <source>
        <dbReference type="SAM" id="Coils"/>
    </source>
</evidence>
<feature type="compositionally biased region" description="Acidic residues" evidence="3">
    <location>
        <begin position="530"/>
        <end position="540"/>
    </location>
</feature>
<protein>
    <submittedName>
        <fullName evidence="4">Uncharacterized protein</fullName>
    </submittedName>
</protein>
<evidence type="ECO:0000313" key="4">
    <source>
        <dbReference type="EMBL" id="SZX66458.1"/>
    </source>
</evidence>
<evidence type="ECO:0000256" key="3">
    <source>
        <dbReference type="SAM" id="MobiDB-lite"/>
    </source>
</evidence>
<gene>
    <name evidence="4" type="ORF">BQ4739_LOCUS6870</name>
</gene>
<dbReference type="GO" id="GO:0005768">
    <property type="term" value="C:endosome"/>
    <property type="evidence" value="ECO:0007669"/>
    <property type="project" value="TreeGrafter"/>
</dbReference>
<dbReference type="GO" id="GO:0000323">
    <property type="term" value="C:lytic vacuole"/>
    <property type="evidence" value="ECO:0007669"/>
    <property type="project" value="TreeGrafter"/>
</dbReference>
<dbReference type="PANTHER" id="PTHR15157:SF5">
    <property type="entry name" value="UV RADIATION RESISTANCE-ASSOCIATED GENE PROTEIN"/>
    <property type="match status" value="1"/>
</dbReference>
<keyword evidence="1 2" id="KW-0175">Coiled coil</keyword>
<reference evidence="4 5" key="1">
    <citation type="submission" date="2016-10" db="EMBL/GenBank/DDBJ databases">
        <authorList>
            <person name="Cai Z."/>
        </authorList>
    </citation>
    <scope>NUCLEOTIDE SEQUENCE [LARGE SCALE GENOMIC DNA]</scope>
</reference>